<reference evidence="1" key="1">
    <citation type="submission" date="2007-07" db="EMBL/GenBank/DDBJ databases">
        <title>PCAP assembly of the Caenorhabditis remanei genome.</title>
        <authorList>
            <consortium name="The Caenorhabditis remanei Sequencing Consortium"/>
            <person name="Wilson R.K."/>
        </authorList>
    </citation>
    <scope>NUCLEOTIDE SEQUENCE [LARGE SCALE GENOMIC DNA]</scope>
    <source>
        <strain evidence="1">PB4641</strain>
    </source>
</reference>
<sequence>MSSSPPQRVLSNSSVKSILKHMNVGTRLRMSHYIPPLRGIEAASNLAVIDHLTLERDQLIIDKTIFKIDYYDAEFSEDDENGEESSYLQVTMKSGRFCNVERLLNDNRYIPEAMQYLTKKLFGGRAPIRVRYLAIDKRGPDFFLPDDVKIVVRDIKVSHYAATDLEAFRPNMHSASFPLETVTIKGARELREDTEYYHPFIQTAKLIQILDKAGAFPWDRVILELTNSQIHLECSKFQETIIMALIEKWENRGGENGACFSMGVGCKTALAACLDKVARREDAELSKNQIFGCADIPNMIMIPMKTQKSKIGIYVSKNLWKHARGKFFSQYDVNMAIFDFSE</sequence>
<accession>E3M9Q2</accession>
<gene>
    <name evidence="1" type="ORF">CRE_14715</name>
</gene>
<dbReference type="EMBL" id="DS268430">
    <property type="protein sequence ID" value="EFO96329.1"/>
    <property type="molecule type" value="Genomic_DNA"/>
</dbReference>
<evidence type="ECO:0000313" key="2">
    <source>
        <dbReference type="Proteomes" id="UP000008281"/>
    </source>
</evidence>
<evidence type="ECO:0008006" key="3">
    <source>
        <dbReference type="Google" id="ProtNLM"/>
    </source>
</evidence>
<dbReference type="HOGENOM" id="CLU_042576_2_0_1"/>
<dbReference type="GeneID" id="9804888"/>
<protein>
    <recommendedName>
        <fullName evidence="3">DUF38 domain-containing protein</fullName>
    </recommendedName>
</protein>
<dbReference type="KEGG" id="crq:GCK72_007773"/>
<dbReference type="PANTHER" id="PTHR31379:SF1">
    <property type="entry name" value="F-BOX C PROTEIN-RELATED"/>
    <property type="match status" value="1"/>
</dbReference>
<dbReference type="InParanoid" id="E3M9Q2"/>
<proteinExistence type="predicted"/>
<dbReference type="AlphaFoldDB" id="E3M9Q2"/>
<dbReference type="Pfam" id="PF12078">
    <property type="entry name" value="DUF3557"/>
    <property type="match status" value="1"/>
</dbReference>
<dbReference type="Proteomes" id="UP000008281">
    <property type="component" value="Unassembled WGS sequence"/>
</dbReference>
<dbReference type="InterPro" id="IPR021942">
    <property type="entry name" value="DUF3557"/>
</dbReference>
<organism evidence="2">
    <name type="scientific">Caenorhabditis remanei</name>
    <name type="common">Caenorhabditis vulgaris</name>
    <dbReference type="NCBI Taxonomy" id="31234"/>
    <lineage>
        <taxon>Eukaryota</taxon>
        <taxon>Metazoa</taxon>
        <taxon>Ecdysozoa</taxon>
        <taxon>Nematoda</taxon>
        <taxon>Chromadorea</taxon>
        <taxon>Rhabditida</taxon>
        <taxon>Rhabditina</taxon>
        <taxon>Rhabditomorpha</taxon>
        <taxon>Rhabditoidea</taxon>
        <taxon>Rhabditidae</taxon>
        <taxon>Peloderinae</taxon>
        <taxon>Caenorhabditis</taxon>
    </lineage>
</organism>
<evidence type="ECO:0000313" key="1">
    <source>
        <dbReference type="EMBL" id="EFO96329.1"/>
    </source>
</evidence>
<dbReference type="OMA" id="VICAMMA"/>
<dbReference type="RefSeq" id="XP_003107271.2">
    <property type="nucleotide sequence ID" value="XM_003107223.2"/>
</dbReference>
<name>E3M9Q2_CAERE</name>
<keyword evidence="2" id="KW-1185">Reference proteome</keyword>
<dbReference type="PANTHER" id="PTHR31379">
    <property type="entry name" value="F-BOX C PROTEIN-RELATED-RELATED"/>
    <property type="match status" value="1"/>
</dbReference>
<dbReference type="CTD" id="9804888"/>